<keyword evidence="1" id="KW-0472">Membrane</keyword>
<dbReference type="OrthoDB" id="1366312at2"/>
<keyword evidence="3" id="KW-1185">Reference proteome</keyword>
<sequence>MNFIKISIYASALNFIILGLASAYYFVIPQMYFWQDETFATLYYKCPTCSIAKENAAIDFKKGEYQVVFWGLGNIANNKIFRLNLLANYKTKAISGGCVPLSEMNCYSIKMQQLLFKKYGNNFIFNTYKKADSLDNLSQKNWSQ</sequence>
<evidence type="ECO:0000313" key="2">
    <source>
        <dbReference type="EMBL" id="TKC08305.1"/>
    </source>
</evidence>
<evidence type="ECO:0000313" key="3">
    <source>
        <dbReference type="Proteomes" id="UP000309488"/>
    </source>
</evidence>
<gene>
    <name evidence="2" type="ORF">FA048_14205</name>
</gene>
<comment type="caution">
    <text evidence="2">The sequence shown here is derived from an EMBL/GenBank/DDBJ whole genome shotgun (WGS) entry which is preliminary data.</text>
</comment>
<dbReference type="AlphaFoldDB" id="A0A4V5NZF2"/>
<evidence type="ECO:0000256" key="1">
    <source>
        <dbReference type="SAM" id="Phobius"/>
    </source>
</evidence>
<dbReference type="RefSeq" id="WP_136842224.1">
    <property type="nucleotide sequence ID" value="NZ_SWBR01000003.1"/>
</dbReference>
<name>A0A4V5NZF2_9SPHI</name>
<proteinExistence type="predicted"/>
<dbReference type="Proteomes" id="UP000309488">
    <property type="component" value="Unassembled WGS sequence"/>
</dbReference>
<organism evidence="2 3">
    <name type="scientific">Pedobacter polaris</name>
    <dbReference type="NCBI Taxonomy" id="2571273"/>
    <lineage>
        <taxon>Bacteria</taxon>
        <taxon>Pseudomonadati</taxon>
        <taxon>Bacteroidota</taxon>
        <taxon>Sphingobacteriia</taxon>
        <taxon>Sphingobacteriales</taxon>
        <taxon>Sphingobacteriaceae</taxon>
        <taxon>Pedobacter</taxon>
    </lineage>
</organism>
<dbReference type="EMBL" id="SWBR01000003">
    <property type="protein sequence ID" value="TKC08305.1"/>
    <property type="molecule type" value="Genomic_DNA"/>
</dbReference>
<keyword evidence="1" id="KW-1133">Transmembrane helix</keyword>
<protein>
    <submittedName>
        <fullName evidence="2">Uncharacterized protein</fullName>
    </submittedName>
</protein>
<accession>A0A4V5NZF2</accession>
<keyword evidence="1" id="KW-0812">Transmembrane</keyword>
<reference evidence="2 3" key="1">
    <citation type="submission" date="2019-04" db="EMBL/GenBank/DDBJ databases">
        <title>Pedobacter sp. RP-3-22 sp. nov., isolated from Arctic soil.</title>
        <authorList>
            <person name="Dahal R.H."/>
            <person name="Kim D.-U."/>
        </authorList>
    </citation>
    <scope>NUCLEOTIDE SEQUENCE [LARGE SCALE GENOMIC DNA]</scope>
    <source>
        <strain evidence="2 3">RP-3-22</strain>
    </source>
</reference>
<feature type="transmembrane region" description="Helical" evidence="1">
    <location>
        <begin position="6"/>
        <end position="27"/>
    </location>
</feature>